<dbReference type="InterPro" id="IPR051407">
    <property type="entry name" value="Bact_OM_lipoprot/Surf_antigen"/>
</dbReference>
<dbReference type="InterPro" id="IPR008816">
    <property type="entry name" value="Gly_zipper_2TM_dom"/>
</dbReference>
<name>A0A369CD85_9GAMM</name>
<dbReference type="PANTHER" id="PTHR35603">
    <property type="match status" value="1"/>
</dbReference>
<keyword evidence="3" id="KW-0732">Signal</keyword>
<dbReference type="AlphaFoldDB" id="A0A369CD85"/>
<feature type="signal peptide" evidence="3">
    <location>
        <begin position="1"/>
        <end position="23"/>
    </location>
</feature>
<proteinExistence type="predicted"/>
<dbReference type="EMBL" id="QPJY01000004">
    <property type="protein sequence ID" value="RCX30577.1"/>
    <property type="molecule type" value="Genomic_DNA"/>
</dbReference>
<dbReference type="Pfam" id="PF05433">
    <property type="entry name" value="Rick_17kDa_Anti"/>
    <property type="match status" value="1"/>
</dbReference>
<feature type="chain" id="PRO_5017059159" evidence="3">
    <location>
        <begin position="24"/>
        <end position="193"/>
    </location>
</feature>
<evidence type="ECO:0000313" key="6">
    <source>
        <dbReference type="Proteomes" id="UP000252707"/>
    </source>
</evidence>
<keyword evidence="6" id="KW-1185">Reference proteome</keyword>
<evidence type="ECO:0000256" key="2">
    <source>
        <dbReference type="ARBA" id="ARBA00023136"/>
    </source>
</evidence>
<accession>A0A369CD85</accession>
<organism evidence="5 6">
    <name type="scientific">Thioalbus denitrificans</name>
    <dbReference type="NCBI Taxonomy" id="547122"/>
    <lineage>
        <taxon>Bacteria</taxon>
        <taxon>Pseudomonadati</taxon>
        <taxon>Pseudomonadota</taxon>
        <taxon>Gammaproteobacteria</taxon>
        <taxon>Chromatiales</taxon>
        <taxon>Ectothiorhodospiraceae</taxon>
        <taxon>Thioalbus</taxon>
    </lineage>
</organism>
<feature type="domain" description="Glycine zipper 2TM" evidence="4">
    <location>
        <begin position="88"/>
        <end position="127"/>
    </location>
</feature>
<dbReference type="RefSeq" id="WP_114279578.1">
    <property type="nucleotide sequence ID" value="NZ_QPJY01000004.1"/>
</dbReference>
<dbReference type="PROSITE" id="PS51257">
    <property type="entry name" value="PROKAR_LIPOPROTEIN"/>
    <property type="match status" value="1"/>
</dbReference>
<evidence type="ECO:0000313" key="5">
    <source>
        <dbReference type="EMBL" id="RCX30577.1"/>
    </source>
</evidence>
<reference evidence="5 6" key="1">
    <citation type="submission" date="2018-07" db="EMBL/GenBank/DDBJ databases">
        <title>Genomic Encyclopedia of Type Strains, Phase IV (KMG-IV): sequencing the most valuable type-strain genomes for metagenomic binning, comparative biology and taxonomic classification.</title>
        <authorList>
            <person name="Goeker M."/>
        </authorList>
    </citation>
    <scope>NUCLEOTIDE SEQUENCE [LARGE SCALE GENOMIC DNA]</scope>
    <source>
        <strain evidence="5 6">DSM 26407</strain>
    </source>
</reference>
<comment type="subcellular location">
    <subcellularLocation>
        <location evidence="1">Membrane</location>
    </subcellularLocation>
</comment>
<protein>
    <submittedName>
        <fullName evidence="5">Uncharacterized protein YcfJ</fullName>
    </submittedName>
</protein>
<dbReference type="Proteomes" id="UP000252707">
    <property type="component" value="Unassembled WGS sequence"/>
</dbReference>
<sequence>MRVNGTTLIAGALGLALAGCASADARFDAPRYGSYSEGSYGLDSSFSDTAKVTRVEPLYQRVSVPEHRRQCWEEPVRSSSYLGGENLAGTLIGGVVGGVVGNRFGSGSGRDAMTVAGTIAGAVVGAELSQRRDAGYAYPAVEERCEWVTDYRDEERIDGYRVYYRYEGREFVTTLPYDPGRQLRVRVNVEPEG</sequence>
<keyword evidence="2" id="KW-0472">Membrane</keyword>
<dbReference type="OrthoDB" id="8909257at2"/>
<gene>
    <name evidence="5" type="ORF">DFQ59_10413</name>
</gene>
<comment type="caution">
    <text evidence="5">The sequence shown here is derived from an EMBL/GenBank/DDBJ whole genome shotgun (WGS) entry which is preliminary data.</text>
</comment>
<evidence type="ECO:0000256" key="3">
    <source>
        <dbReference type="SAM" id="SignalP"/>
    </source>
</evidence>
<evidence type="ECO:0000256" key="1">
    <source>
        <dbReference type="ARBA" id="ARBA00004370"/>
    </source>
</evidence>
<dbReference type="PANTHER" id="PTHR35603:SF2">
    <property type="entry name" value="OUTER MEMBRANE LIPOPROTEIN"/>
    <property type="match status" value="1"/>
</dbReference>
<dbReference type="GO" id="GO:0019867">
    <property type="term" value="C:outer membrane"/>
    <property type="evidence" value="ECO:0007669"/>
    <property type="project" value="InterPro"/>
</dbReference>
<evidence type="ECO:0000259" key="4">
    <source>
        <dbReference type="Pfam" id="PF05433"/>
    </source>
</evidence>